<evidence type="ECO:0000313" key="2">
    <source>
        <dbReference type="EMBL" id="ENV23609.1"/>
    </source>
</evidence>
<reference evidence="2 3" key="1">
    <citation type="submission" date="2013-02" db="EMBL/GenBank/DDBJ databases">
        <title>The Genome Sequence of Acinetobacter bereziniae NIPH 3.</title>
        <authorList>
            <consortium name="The Broad Institute Genome Sequencing Platform"/>
            <consortium name="The Broad Institute Genome Sequencing Center for Infectious Disease"/>
            <person name="Cerqueira G."/>
            <person name="Feldgarden M."/>
            <person name="Courvalin P."/>
            <person name="Perichon B."/>
            <person name="Grillot-Courvalin C."/>
            <person name="Clermont D."/>
            <person name="Rocha E."/>
            <person name="Yoon E.-J."/>
            <person name="Nemec A."/>
            <person name="Walker B."/>
            <person name="Young S.K."/>
            <person name="Zeng Q."/>
            <person name="Gargeya S."/>
            <person name="Fitzgerald M."/>
            <person name="Haas B."/>
            <person name="Abouelleil A."/>
            <person name="Alvarado L."/>
            <person name="Arachchi H.M."/>
            <person name="Berlin A.M."/>
            <person name="Chapman S.B."/>
            <person name="Dewar J."/>
            <person name="Goldberg J."/>
            <person name="Griggs A."/>
            <person name="Gujja S."/>
            <person name="Hansen M."/>
            <person name="Howarth C."/>
            <person name="Imamovic A."/>
            <person name="Larimer J."/>
            <person name="McCowan C."/>
            <person name="Murphy C."/>
            <person name="Neiman D."/>
            <person name="Pearson M."/>
            <person name="Priest M."/>
            <person name="Roberts A."/>
            <person name="Saif S."/>
            <person name="Shea T."/>
            <person name="Sisk P."/>
            <person name="Sykes S."/>
            <person name="Wortman J."/>
            <person name="Nusbaum C."/>
            <person name="Birren B."/>
        </authorList>
    </citation>
    <scope>NUCLEOTIDE SEQUENCE [LARGE SCALE GENOMIC DNA]</scope>
    <source>
        <strain evidence="2 3">NIPH 3</strain>
    </source>
</reference>
<dbReference type="Proteomes" id="UP000013270">
    <property type="component" value="Unassembled WGS sequence"/>
</dbReference>
<accession>N8YQL4</accession>
<keyword evidence="1" id="KW-1133">Transmembrane helix</keyword>
<keyword evidence="1" id="KW-0472">Membrane</keyword>
<comment type="caution">
    <text evidence="2">The sequence shown here is derived from an EMBL/GenBank/DDBJ whole genome shotgun (WGS) entry which is preliminary data.</text>
</comment>
<proteinExistence type="predicted"/>
<name>N8YQL4_ACIBZ</name>
<gene>
    <name evidence="2" type="ORF">F963_00336</name>
</gene>
<keyword evidence="1" id="KW-0812">Transmembrane</keyword>
<evidence type="ECO:0000313" key="3">
    <source>
        <dbReference type="Proteomes" id="UP000013270"/>
    </source>
</evidence>
<feature type="transmembrane region" description="Helical" evidence="1">
    <location>
        <begin position="6"/>
        <end position="25"/>
    </location>
</feature>
<evidence type="ECO:0000256" key="1">
    <source>
        <dbReference type="SAM" id="Phobius"/>
    </source>
</evidence>
<dbReference type="AlphaFoldDB" id="N8YQL4"/>
<dbReference type="HOGENOM" id="CLU_1965730_0_0_6"/>
<protein>
    <submittedName>
        <fullName evidence="2">Uncharacterized protein</fullName>
    </submittedName>
</protein>
<organism evidence="2 3">
    <name type="scientific">Acinetobacter bereziniae NIPH 3</name>
    <dbReference type="NCBI Taxonomy" id="1217651"/>
    <lineage>
        <taxon>Bacteria</taxon>
        <taxon>Pseudomonadati</taxon>
        <taxon>Pseudomonadota</taxon>
        <taxon>Gammaproteobacteria</taxon>
        <taxon>Moraxellales</taxon>
        <taxon>Moraxellaceae</taxon>
        <taxon>Acinetobacter</taxon>
    </lineage>
</organism>
<dbReference type="EMBL" id="APPK01000011">
    <property type="protein sequence ID" value="ENV23609.1"/>
    <property type="molecule type" value="Genomic_DNA"/>
</dbReference>
<sequence length="127" mass="15030">MFTNLNTIIFSVFAAFCNIRFRFLGKTKSRTYQRSIMIGLLTCFSKLNFINKRFRNFIGSHENTDHSEHLKIIDMEILAFVYKRVVNLEKSHKILIVYKNYFNITYCLNKWSRGSDSNRHVIADSGF</sequence>